<dbReference type="NCBIfam" id="TIGR01145">
    <property type="entry name" value="ATP_synt_delta"/>
    <property type="match status" value="1"/>
</dbReference>
<dbReference type="NCBIfam" id="NF009967">
    <property type="entry name" value="PRK13430.1"/>
    <property type="match status" value="1"/>
</dbReference>
<dbReference type="GO" id="GO:0045259">
    <property type="term" value="C:proton-transporting ATP synthase complex"/>
    <property type="evidence" value="ECO:0007669"/>
    <property type="project" value="UniProtKB-KW"/>
</dbReference>
<reference evidence="9 10" key="1">
    <citation type="journal article" date="2019" name="Environ. Microbiol.">
        <title>Species interactions and distinct microbial communities in high Arctic permafrost affected cryosols are associated with the CH4 and CO2 gas fluxes.</title>
        <authorList>
            <person name="Altshuler I."/>
            <person name="Hamel J."/>
            <person name="Turney S."/>
            <person name="Magnuson E."/>
            <person name="Levesque R."/>
            <person name="Greer C."/>
            <person name="Whyte L.G."/>
        </authorList>
    </citation>
    <scope>NUCLEOTIDE SEQUENCE [LARGE SCALE GENOMIC DNA]</scope>
    <source>
        <strain evidence="9 10">S9.3A</strain>
    </source>
</reference>
<dbReference type="PROSITE" id="PS00389">
    <property type="entry name" value="ATPASE_DELTA"/>
    <property type="match status" value="1"/>
</dbReference>
<dbReference type="InterPro" id="IPR000711">
    <property type="entry name" value="ATPase_OSCP/dsu"/>
</dbReference>
<sequence>MRGSSRAAAIAGSKALDAALAGGADRRVLGDQLLAVVGVIDGSATLRRALADPSREGVEKQTLAERLLDGKVSAEAIVVVKNLVGQRWATERDLSDTLEELAVTSILAGAEQADRIDRVEDELFRFERIVAGNPELRDRLTNRQGDVDAKAGVVSELLDGKASDETVHLARQAVLAPRGRKLDRTLELYLALAARRREQITAVVTAATDLTAQQRERLSAALQSIYGKPVLLQVAIEEHVLGGIRVQVGDEVVDGTVLRRLDEARRHIAG</sequence>
<keyword evidence="7 8" id="KW-0066">ATP synthesis</keyword>
<dbReference type="InterPro" id="IPR020781">
    <property type="entry name" value="ATPase_OSCP/d_CS"/>
</dbReference>
<name>A0A502CTS9_9MICO</name>
<comment type="function">
    <text evidence="8">F(1)F(0) ATP synthase produces ATP from ADP in the presence of a proton or sodium gradient. F-type ATPases consist of two structural domains, F(1) containing the extramembraneous catalytic core and F(0) containing the membrane proton channel, linked together by a central stalk and a peripheral stalk. During catalysis, ATP synthesis in the catalytic domain of F(1) is coupled via a rotary mechanism of the central stalk subunits to proton translocation.</text>
</comment>
<keyword evidence="10" id="KW-1185">Reference proteome</keyword>
<evidence type="ECO:0000256" key="8">
    <source>
        <dbReference type="HAMAP-Rule" id="MF_01416"/>
    </source>
</evidence>
<dbReference type="GO" id="GO:0005886">
    <property type="term" value="C:plasma membrane"/>
    <property type="evidence" value="ECO:0007669"/>
    <property type="project" value="UniProtKB-SubCell"/>
</dbReference>
<keyword evidence="5 8" id="KW-0472">Membrane</keyword>
<gene>
    <name evidence="8" type="primary">atpH</name>
    <name evidence="9" type="ORF">EAH86_12755</name>
</gene>
<comment type="caution">
    <text evidence="9">The sequence shown here is derived from an EMBL/GenBank/DDBJ whole genome shotgun (WGS) entry which is preliminary data.</text>
</comment>
<dbReference type="GO" id="GO:0046933">
    <property type="term" value="F:proton-transporting ATP synthase activity, rotational mechanism"/>
    <property type="evidence" value="ECO:0007669"/>
    <property type="project" value="UniProtKB-UniRule"/>
</dbReference>
<protein>
    <recommendedName>
        <fullName evidence="8">ATP synthase subunit delta</fullName>
    </recommendedName>
    <alternativeName>
        <fullName evidence="8">ATP synthase F(1) sector subunit delta</fullName>
    </alternativeName>
    <alternativeName>
        <fullName evidence="8">F-type ATPase subunit delta</fullName>
        <shortName evidence="8">F-ATPase subunit delta</shortName>
    </alternativeName>
</protein>
<dbReference type="Pfam" id="PF00213">
    <property type="entry name" value="OSCP"/>
    <property type="match status" value="1"/>
</dbReference>
<dbReference type="PANTHER" id="PTHR11910">
    <property type="entry name" value="ATP SYNTHASE DELTA CHAIN"/>
    <property type="match status" value="1"/>
</dbReference>
<evidence type="ECO:0000313" key="10">
    <source>
        <dbReference type="Proteomes" id="UP000317722"/>
    </source>
</evidence>
<comment type="subcellular location">
    <subcellularLocation>
        <location evidence="8">Cell membrane</location>
        <topology evidence="8">Peripheral membrane protein</topology>
    </subcellularLocation>
    <subcellularLocation>
        <location evidence="1">Membrane</location>
    </subcellularLocation>
</comment>
<evidence type="ECO:0000256" key="1">
    <source>
        <dbReference type="ARBA" id="ARBA00004370"/>
    </source>
</evidence>
<dbReference type="AlphaFoldDB" id="A0A502CTS9"/>
<dbReference type="RefSeq" id="WP_140741289.1">
    <property type="nucleotide sequence ID" value="NZ_RCZM01000004.1"/>
</dbReference>
<keyword evidence="4 8" id="KW-0406">Ion transport</keyword>
<dbReference type="EMBL" id="RCZM01000004">
    <property type="protein sequence ID" value="TPG16094.1"/>
    <property type="molecule type" value="Genomic_DNA"/>
</dbReference>
<comment type="function">
    <text evidence="8">This protein is part of the stalk that links CF(0) to CF(1). It either transmits conformational changes from CF(0) to CF(1) or is implicated in proton conduction.</text>
</comment>
<keyword evidence="3 8" id="KW-0375">Hydrogen ion transport</keyword>
<keyword evidence="8" id="KW-1003">Cell membrane</keyword>
<dbReference type="Proteomes" id="UP000317722">
    <property type="component" value="Unassembled WGS sequence"/>
</dbReference>
<dbReference type="OrthoDB" id="5242917at2"/>
<evidence type="ECO:0000256" key="7">
    <source>
        <dbReference type="ARBA" id="ARBA00023310"/>
    </source>
</evidence>
<evidence type="ECO:0000256" key="3">
    <source>
        <dbReference type="ARBA" id="ARBA00022781"/>
    </source>
</evidence>
<evidence type="ECO:0000256" key="5">
    <source>
        <dbReference type="ARBA" id="ARBA00023136"/>
    </source>
</evidence>
<evidence type="ECO:0000256" key="2">
    <source>
        <dbReference type="ARBA" id="ARBA00022448"/>
    </source>
</evidence>
<evidence type="ECO:0000313" key="9">
    <source>
        <dbReference type="EMBL" id="TPG16094.1"/>
    </source>
</evidence>
<evidence type="ECO:0000256" key="6">
    <source>
        <dbReference type="ARBA" id="ARBA00023196"/>
    </source>
</evidence>
<accession>A0A502CTS9</accession>
<organism evidence="9 10">
    <name type="scientific">Pedococcus bigeumensis</name>
    <dbReference type="NCBI Taxonomy" id="433644"/>
    <lineage>
        <taxon>Bacteria</taxon>
        <taxon>Bacillati</taxon>
        <taxon>Actinomycetota</taxon>
        <taxon>Actinomycetes</taxon>
        <taxon>Micrococcales</taxon>
        <taxon>Intrasporangiaceae</taxon>
        <taxon>Pedococcus</taxon>
    </lineage>
</organism>
<keyword evidence="2 8" id="KW-0813">Transport</keyword>
<evidence type="ECO:0000256" key="4">
    <source>
        <dbReference type="ARBA" id="ARBA00023065"/>
    </source>
</evidence>
<dbReference type="HAMAP" id="MF_01416">
    <property type="entry name" value="ATP_synth_delta_bact"/>
    <property type="match status" value="1"/>
</dbReference>
<proteinExistence type="inferred from homology"/>
<comment type="similarity">
    <text evidence="8">Belongs to the ATPase delta chain family.</text>
</comment>
<keyword evidence="6 8" id="KW-0139">CF(1)</keyword>